<reference evidence="1 2" key="1">
    <citation type="submission" date="2020-08" db="EMBL/GenBank/DDBJ databases">
        <title>Genomic Encyclopedia of Type Strains, Phase IV (KMG-IV): sequencing the most valuable type-strain genomes for metagenomic binning, comparative biology and taxonomic classification.</title>
        <authorList>
            <person name="Goeker M."/>
        </authorList>
    </citation>
    <scope>NUCLEOTIDE SEQUENCE [LARGE SCALE GENOMIC DNA]</scope>
    <source>
        <strain evidence="1 2">DSM 19163</strain>
    </source>
</reference>
<comment type="caution">
    <text evidence="1">The sequence shown here is derived from an EMBL/GenBank/DDBJ whole genome shotgun (WGS) entry which is preliminary data.</text>
</comment>
<sequence length="103" mass="12259">MYESDFVLMENEKMSLEELQQELGTVVQNEVIFNELASKRSVSQQPMPEDTFDTFYLHFDIKDSQDFISVVTNVSKEKHLVDYDLHKKKLDIQLINYNHRDEK</sequence>
<protein>
    <submittedName>
        <fullName evidence="1">Uncharacterized protein</fullName>
    </submittedName>
</protein>
<dbReference type="RefSeq" id="WP_183673196.1">
    <property type="nucleotide sequence ID" value="NZ_CBCRYX010000002.1"/>
</dbReference>
<dbReference type="AlphaFoldDB" id="A0A9Q2HFM5"/>
<evidence type="ECO:0000313" key="1">
    <source>
        <dbReference type="EMBL" id="MBB5175677.1"/>
    </source>
</evidence>
<accession>A0A9Q2HFM5</accession>
<name>A0A9Q2HFM5_9STAP</name>
<gene>
    <name evidence="1" type="ORF">HNQ45_000552</name>
</gene>
<dbReference type="Proteomes" id="UP000579136">
    <property type="component" value="Unassembled WGS sequence"/>
</dbReference>
<proteinExistence type="predicted"/>
<organism evidence="1 2">
    <name type="scientific">Nosocomiicoccus ampullae</name>
    <dbReference type="NCBI Taxonomy" id="489910"/>
    <lineage>
        <taxon>Bacteria</taxon>
        <taxon>Bacillati</taxon>
        <taxon>Bacillota</taxon>
        <taxon>Bacilli</taxon>
        <taxon>Bacillales</taxon>
        <taxon>Staphylococcaceae</taxon>
        <taxon>Nosocomiicoccus</taxon>
    </lineage>
</organism>
<dbReference type="EMBL" id="JACHHF010000003">
    <property type="protein sequence ID" value="MBB5175677.1"/>
    <property type="molecule type" value="Genomic_DNA"/>
</dbReference>
<evidence type="ECO:0000313" key="2">
    <source>
        <dbReference type="Proteomes" id="UP000579136"/>
    </source>
</evidence>
<keyword evidence="2" id="KW-1185">Reference proteome</keyword>